<dbReference type="RefSeq" id="WP_093273534.1">
    <property type="nucleotide sequence ID" value="NZ_FNDD01000011.1"/>
</dbReference>
<dbReference type="EMBL" id="FNDD01000011">
    <property type="protein sequence ID" value="SDH23913.1"/>
    <property type="molecule type" value="Genomic_DNA"/>
</dbReference>
<proteinExistence type="predicted"/>
<dbReference type="InterPro" id="IPR007375">
    <property type="entry name" value="SoxG"/>
</dbReference>
<organism evidence="1 2">
    <name type="scientific">Vibrio xiamenensis</name>
    <dbReference type="NCBI Taxonomy" id="861298"/>
    <lineage>
        <taxon>Bacteria</taxon>
        <taxon>Pseudomonadati</taxon>
        <taxon>Pseudomonadota</taxon>
        <taxon>Gammaproteobacteria</taxon>
        <taxon>Vibrionales</taxon>
        <taxon>Vibrionaceae</taxon>
        <taxon>Vibrio</taxon>
    </lineage>
</organism>
<gene>
    <name evidence="1" type="ORF">SAMN04488136_111109</name>
</gene>
<dbReference type="Gene3D" id="3.30.70.1520">
    <property type="entry name" value="Heterotetrameric sarcosine oxidase"/>
    <property type="match status" value="1"/>
</dbReference>
<reference evidence="2" key="1">
    <citation type="submission" date="2016-10" db="EMBL/GenBank/DDBJ databases">
        <authorList>
            <person name="Varghese N."/>
            <person name="Submissions S."/>
        </authorList>
    </citation>
    <scope>NUCLEOTIDE SEQUENCE [LARGE SCALE GENOMIC DNA]</scope>
    <source>
        <strain evidence="2">CGMCC 1.10228</strain>
    </source>
</reference>
<dbReference type="Gene3D" id="3.30.1360.120">
    <property type="entry name" value="Probable tRNA modification gtpase trme, domain 1"/>
    <property type="match status" value="1"/>
</dbReference>
<evidence type="ECO:0000313" key="1">
    <source>
        <dbReference type="EMBL" id="SDH23913.1"/>
    </source>
</evidence>
<name>A0A1G8ASV7_9VIBR</name>
<sequence length="221" mass="24345">MSDTQMLDEQKTQLVDLMNQVPNGEIQAQSPLHHADLVGLAKANQASAGVVLKENKLLGHLVLRCNGSDKKQCQAVKRALGLELPTDPLSSAEHGEFAIRWLTPDEWLITTPGLAAFDVESKLREVMPGHYSLVNSSGGNTIIELSGPNAIDVLKKSTPIDFHPKEFAVGKVVSSVFAKSNATIRRVDADRFELVVRRSFADYIWLWLQDASLEYGLNIEL</sequence>
<evidence type="ECO:0000313" key="2">
    <source>
        <dbReference type="Proteomes" id="UP000198854"/>
    </source>
</evidence>
<dbReference type="AlphaFoldDB" id="A0A1G8ASV7"/>
<keyword evidence="2" id="KW-1185">Reference proteome</keyword>
<dbReference type="InterPro" id="IPR027266">
    <property type="entry name" value="TrmE/GcvT-like"/>
</dbReference>
<accession>A0A1G8ASV7</accession>
<protein>
    <submittedName>
        <fullName evidence="1">Sarcosine oxidase subunit gamma</fullName>
    </submittedName>
</protein>
<dbReference type="STRING" id="861298.SAMN04488136_111109"/>
<dbReference type="OrthoDB" id="9814782at2"/>
<dbReference type="Proteomes" id="UP000198854">
    <property type="component" value="Unassembled WGS sequence"/>
</dbReference>
<dbReference type="Pfam" id="PF04268">
    <property type="entry name" value="SoxG"/>
    <property type="match status" value="1"/>
</dbReference>
<dbReference type="SUPFAM" id="SSF103025">
    <property type="entry name" value="Folate-binding domain"/>
    <property type="match status" value="1"/>
</dbReference>